<organism evidence="2 3">
    <name type="scientific">Paracoccus subflavus</name>
    <dbReference type="NCBI Taxonomy" id="2528244"/>
    <lineage>
        <taxon>Bacteria</taxon>
        <taxon>Pseudomonadati</taxon>
        <taxon>Pseudomonadota</taxon>
        <taxon>Alphaproteobacteria</taxon>
        <taxon>Rhodobacterales</taxon>
        <taxon>Paracoccaceae</taxon>
        <taxon>Paracoccus</taxon>
    </lineage>
</organism>
<keyword evidence="3" id="KW-1185">Reference proteome</keyword>
<gene>
    <name evidence="2" type="ORF">EYE42_12185</name>
</gene>
<accession>A0A4Q9G338</accession>
<feature type="compositionally biased region" description="Pro residues" evidence="1">
    <location>
        <begin position="81"/>
        <end position="112"/>
    </location>
</feature>
<dbReference type="RefSeq" id="WP_130991598.1">
    <property type="nucleotide sequence ID" value="NZ_SISK01000009.1"/>
</dbReference>
<dbReference type="AlphaFoldDB" id="A0A4Q9G338"/>
<dbReference type="OrthoDB" id="7796425at2"/>
<dbReference type="SUPFAM" id="SSF51126">
    <property type="entry name" value="Pectin lyase-like"/>
    <property type="match status" value="1"/>
</dbReference>
<evidence type="ECO:0000256" key="1">
    <source>
        <dbReference type="SAM" id="MobiDB-lite"/>
    </source>
</evidence>
<dbReference type="EMBL" id="SISK01000009">
    <property type="protein sequence ID" value="TBN38645.1"/>
    <property type="molecule type" value="Genomic_DNA"/>
</dbReference>
<evidence type="ECO:0000313" key="3">
    <source>
        <dbReference type="Proteomes" id="UP000293520"/>
    </source>
</evidence>
<name>A0A4Q9G338_9RHOB</name>
<evidence type="ECO:0000313" key="2">
    <source>
        <dbReference type="EMBL" id="TBN38645.1"/>
    </source>
</evidence>
<proteinExistence type="predicted"/>
<dbReference type="Proteomes" id="UP000293520">
    <property type="component" value="Unassembled WGS sequence"/>
</dbReference>
<comment type="caution">
    <text evidence="2">The sequence shown here is derived from an EMBL/GenBank/DDBJ whole genome shotgun (WGS) entry which is preliminary data.</text>
</comment>
<sequence length="1027" mass="108352">MLLRDLLVALPGIIAPTAPSSRAEEVEVQSSSSIVSPAATAAMPGTILPDTGASSGFLGDAFKDFYGQTGFQVAEQVEPGPAAPAPTEPDPAPPAAPDPVAPANPDPVPPVKDIPQEEVIRDEPEAGTGGNTGGGVPLPSTVDAMTAEAGRVTTIDISGAGDIADIRILSQTSHGHVSVNPDNTLSLVLSEAPTEKSDTSFRYEITYADGKTQEVDARVDVTPGAEPKGWGQGDFYMLETGADGRAVVEHGENHRKIYVTEGAHGLTRAEIAQAEGISASKVTAGWLMQNPEYGATPDKALATDLGMQLWYASTDRSQAATSNWLLFERGYSYENTGRLIGRGASGESALNPVYVGAYGEGTDPIIEKGAQIFQNQSKHVVIQDLDLNGFKALLGENVLLDNLSFTAKEVVAQGLTRFTLRESDIVDVAHLKPVNSGAIWDAGANKISGTYISGVDGALFDGNLFDRNGWAEGYDKAMSTSKAMPPSKFNHNLYVQSNNTDVTLRDNIFMRASSFGTQLRPGGVAEDNLFLDNNAALNFFKGGNYTLLLGNVVTSAGYKDLALENGVVSMGIGNYTKQSSLIDNIIAHLADPNNSAEEARKKIVHEPLSDLGGYVNDTIIYNWAKPLPKTGARGPDTNIDGLNTAVLDQTTIQNFTAQLLGRKTATISDLANHLRAQADGKLDKTVDADLINAFFREGFGLDTSLRAKAEVVRFVPDDRAEGMRWDNRLNWSTEDLPGTQDGDSVDLGGNRVLFATETVTVDDFVFGDFGQLKATAGKLTIAGEVSAADTGGRLQIDNAGQVWIDGYRDSDTLTVEMAGGRLANTGAFAGSADIDMAEDAQLLLATAGARFDLAGGSSLTVAGTRAKVGFDGGDGKAATMQFHDNATLTFAADKSGLGRISEFHSGAFDTSDVLSGVRLDGDLVVDLSALGAKSGGTWTLIDADQMTGAFDDIAITGLGTKRDALVRYDYTSDEVILLVSDAGKGTGQIRTATSGDERFVDYSQDAALKALWTTLQASMPAVTDDPI</sequence>
<feature type="region of interest" description="Disordered" evidence="1">
    <location>
        <begin position="78"/>
        <end position="113"/>
    </location>
</feature>
<protein>
    <submittedName>
        <fullName evidence="2">Uncharacterized protein</fullName>
    </submittedName>
</protein>
<dbReference type="InterPro" id="IPR011050">
    <property type="entry name" value="Pectin_lyase_fold/virulence"/>
</dbReference>
<reference evidence="2 3" key="1">
    <citation type="submission" date="2019-02" db="EMBL/GenBank/DDBJ databases">
        <title>Paracoccus subflavus sp. nov., isolated from marine sediment of the Pacific Ocean.</title>
        <authorList>
            <person name="Zhang G."/>
        </authorList>
    </citation>
    <scope>NUCLEOTIDE SEQUENCE [LARGE SCALE GENOMIC DNA]</scope>
    <source>
        <strain evidence="2 3">GY0581</strain>
    </source>
</reference>